<gene>
    <name evidence="1" type="ORF">GLOINDRAFT_15419</name>
</gene>
<reference evidence="1" key="1">
    <citation type="submission" date="2013-07" db="EMBL/GenBank/DDBJ databases">
        <title>The genome of an arbuscular mycorrhizal fungus provides insights into the evolution of the oldest plant symbiosis.</title>
        <authorList>
            <consortium name="DOE Joint Genome Institute"/>
            <person name="Tisserant E."/>
            <person name="Malbreil M."/>
            <person name="Kuo A."/>
            <person name="Kohler A."/>
            <person name="Symeonidi A."/>
            <person name="Balestrini R."/>
            <person name="Charron P."/>
            <person name="Duensing N."/>
            <person name="Frei-dit-Frey N."/>
            <person name="Gianinazzi-Pearson V."/>
            <person name="Gilbert B."/>
            <person name="Handa Y."/>
            <person name="Hijri M."/>
            <person name="Kaul R."/>
            <person name="Kawaguchi M."/>
            <person name="Krajinski F."/>
            <person name="Lammers P."/>
            <person name="Lapierre D."/>
            <person name="Masclaux F.G."/>
            <person name="Murat C."/>
            <person name="Morin E."/>
            <person name="Ndikumana S."/>
            <person name="Pagni M."/>
            <person name="Petitpierre D."/>
            <person name="Requena N."/>
            <person name="Rosikiewicz P."/>
            <person name="Riley R."/>
            <person name="Saito K."/>
            <person name="San Clemente H."/>
            <person name="Shapiro H."/>
            <person name="van Tuinen D."/>
            <person name="Becard G."/>
            <person name="Bonfante P."/>
            <person name="Paszkowski U."/>
            <person name="Shachar-Hill Y."/>
            <person name="Young J.P."/>
            <person name="Sanders I.R."/>
            <person name="Henrissat B."/>
            <person name="Rensing S.A."/>
            <person name="Grigoriev I.V."/>
            <person name="Corradi N."/>
            <person name="Roux C."/>
            <person name="Martin F."/>
        </authorList>
    </citation>
    <scope>NUCLEOTIDE SEQUENCE</scope>
    <source>
        <strain evidence="1">DAOM 197198</strain>
    </source>
</reference>
<organism evidence="1">
    <name type="scientific">Rhizophagus irregularis (strain DAOM 181602 / DAOM 197198 / MUCL 43194)</name>
    <name type="common">Arbuscular mycorrhizal fungus</name>
    <name type="synonym">Glomus intraradices</name>
    <dbReference type="NCBI Taxonomy" id="747089"/>
    <lineage>
        <taxon>Eukaryota</taxon>
        <taxon>Fungi</taxon>
        <taxon>Fungi incertae sedis</taxon>
        <taxon>Mucoromycota</taxon>
        <taxon>Glomeromycotina</taxon>
        <taxon>Glomeromycetes</taxon>
        <taxon>Glomerales</taxon>
        <taxon>Glomeraceae</taxon>
        <taxon>Rhizophagus</taxon>
    </lineage>
</organism>
<evidence type="ECO:0000313" key="1">
    <source>
        <dbReference type="EMBL" id="ESA23458.1"/>
    </source>
</evidence>
<protein>
    <submittedName>
        <fullName evidence="1">Uncharacterized protein</fullName>
    </submittedName>
</protein>
<sequence length="64" mass="7416">MEQEPYILKVPTDVFELKIVINMSDFERKLLAQDNVLAANAKMISEDSTKYLRGNYFLTSNDDE</sequence>
<proteinExistence type="predicted"/>
<dbReference type="HOGENOM" id="CLU_2868718_0_0_1"/>
<accession>U9UY14</accession>
<name>U9UY14_RHIID</name>
<dbReference type="AlphaFoldDB" id="U9UY14"/>
<dbReference type="EMBL" id="KI274759">
    <property type="protein sequence ID" value="ESA23458.1"/>
    <property type="molecule type" value="Genomic_DNA"/>
</dbReference>